<dbReference type="AlphaFoldDB" id="A0A0B7F6Q2"/>
<evidence type="ECO:0000259" key="1">
    <source>
        <dbReference type="Pfam" id="PF09994"/>
    </source>
</evidence>
<dbReference type="Proteomes" id="UP000059188">
    <property type="component" value="Unassembled WGS sequence"/>
</dbReference>
<feature type="domain" description="T6SS Phospholipase effector Tle1-like catalytic" evidence="1">
    <location>
        <begin position="173"/>
        <end position="294"/>
    </location>
</feature>
<keyword evidence="3" id="KW-1185">Reference proteome</keyword>
<evidence type="ECO:0000313" key="2">
    <source>
        <dbReference type="EMBL" id="CEL53215.1"/>
    </source>
</evidence>
<evidence type="ECO:0000313" key="3">
    <source>
        <dbReference type="Proteomes" id="UP000059188"/>
    </source>
</evidence>
<organism evidence="2 3">
    <name type="scientific">Thanatephorus cucumeris (strain AG1-IB / isolate 7/3/14)</name>
    <name type="common">Lettuce bottom rot fungus</name>
    <name type="synonym">Rhizoctonia solani</name>
    <dbReference type="NCBI Taxonomy" id="1108050"/>
    <lineage>
        <taxon>Eukaryota</taxon>
        <taxon>Fungi</taxon>
        <taxon>Dikarya</taxon>
        <taxon>Basidiomycota</taxon>
        <taxon>Agaricomycotina</taxon>
        <taxon>Agaricomycetes</taxon>
        <taxon>Cantharellales</taxon>
        <taxon>Ceratobasidiaceae</taxon>
        <taxon>Rhizoctonia</taxon>
        <taxon>Rhizoctonia solani AG-1</taxon>
    </lineage>
</organism>
<dbReference type="OrthoDB" id="538223at2759"/>
<dbReference type="STRING" id="1108050.A0A0B7F6Q2"/>
<accession>A0A0B7F6Q2</accession>
<gene>
    <name evidence="2" type="ORF">RSOLAG1IB_06181</name>
</gene>
<protein>
    <recommendedName>
        <fullName evidence="1">T6SS Phospholipase effector Tle1-like catalytic domain-containing protein</fullName>
    </recommendedName>
</protein>
<name>A0A0B7F6Q2_THACB</name>
<dbReference type="Pfam" id="PF09994">
    <property type="entry name" value="T6SS_Tle1-like_cat"/>
    <property type="match status" value="1"/>
</dbReference>
<dbReference type="PANTHER" id="PTHR33840:SF2">
    <property type="entry name" value="TLE1 PHOSPHOLIPASE DOMAIN-CONTAINING PROTEIN"/>
    <property type="match status" value="1"/>
</dbReference>
<dbReference type="InterPro" id="IPR018712">
    <property type="entry name" value="Tle1-like_cat"/>
</dbReference>
<proteinExistence type="predicted"/>
<dbReference type="PANTHER" id="PTHR33840">
    <property type="match status" value="1"/>
</dbReference>
<dbReference type="InterPro" id="IPR029058">
    <property type="entry name" value="AB_hydrolase_fold"/>
</dbReference>
<reference evidence="2 3" key="1">
    <citation type="submission" date="2014-11" db="EMBL/GenBank/DDBJ databases">
        <authorList>
            <person name="Wibberg Daniel"/>
        </authorList>
    </citation>
    <scope>NUCLEOTIDE SEQUENCE [LARGE SCALE GENOMIC DNA]</scope>
    <source>
        <strain evidence="2">Rhizoctonia solani AG1-IB 7/3/14</strain>
    </source>
</reference>
<sequence length="297" mass="33371">MALITHPISVFPPRNISRSVVAMTTTDDFDYRSELIESYDKYVLEAKQDSVGAPIFITAVLEDNERVGNVLNDPEDAKFNLSPYMGVNDKGHLFWDATGRQFAGRLNNPRVEQKYINNAIANVITVAIGVDPKKGEDRQWLQLDGRLDIIEDYDVVSRQFKIRLGLKPDSSKRSIVLCFDGTSNRFSNQNTNVIKLVELLKKNDPSEQMVYYQAGVGTYSHPGFLTGLGSKIARIADEAFAWYLYQHVIDGYKYLMETYQAGDQISIFGFSRGAYTARALAGMLHSVGLLPRHNIGE</sequence>
<dbReference type="SUPFAM" id="SSF53474">
    <property type="entry name" value="alpha/beta-Hydrolases"/>
    <property type="match status" value="1"/>
</dbReference>
<dbReference type="EMBL" id="LN679111">
    <property type="protein sequence ID" value="CEL53215.1"/>
    <property type="molecule type" value="Genomic_DNA"/>
</dbReference>